<keyword evidence="6" id="KW-0050">Antiport</keyword>
<comment type="caution">
    <text evidence="13">The sequence shown here is derived from an EMBL/GenBank/DDBJ whole genome shotgun (WGS) entry which is preliminary data.</text>
</comment>
<keyword evidence="5" id="KW-0813">Transport</keyword>
<dbReference type="InterPro" id="IPR048279">
    <property type="entry name" value="MdtK-like"/>
</dbReference>
<evidence type="ECO:0000256" key="12">
    <source>
        <dbReference type="ARBA" id="ARBA00031636"/>
    </source>
</evidence>
<dbReference type="Proteomes" id="UP000536773">
    <property type="component" value="Unassembled WGS sequence"/>
</dbReference>
<organism evidence="13 14">
    <name type="scientific">Megasphaera elsdenii</name>
    <dbReference type="NCBI Taxonomy" id="907"/>
    <lineage>
        <taxon>Bacteria</taxon>
        <taxon>Bacillati</taxon>
        <taxon>Bacillota</taxon>
        <taxon>Negativicutes</taxon>
        <taxon>Veillonellales</taxon>
        <taxon>Veillonellaceae</taxon>
        <taxon>Megasphaera</taxon>
    </lineage>
</organism>
<accession>A0A1M6LKD1</accession>
<dbReference type="GO" id="GO:0006811">
    <property type="term" value="P:monoatomic ion transport"/>
    <property type="evidence" value="ECO:0007669"/>
    <property type="project" value="UniProtKB-KW"/>
</dbReference>
<keyword evidence="11" id="KW-0472">Membrane</keyword>
<reference evidence="13 14" key="1">
    <citation type="submission" date="2020-04" db="EMBL/GenBank/DDBJ databases">
        <authorList>
            <person name="Hitch T.C.A."/>
            <person name="Wylensek D."/>
            <person name="Clavel T."/>
        </authorList>
    </citation>
    <scope>NUCLEOTIDE SEQUENCE [LARGE SCALE GENOMIC DNA]</scope>
    <source>
        <strain evidence="13 14">WCA-386-APC-2A</strain>
    </source>
</reference>
<evidence type="ECO:0000256" key="3">
    <source>
        <dbReference type="ARBA" id="ARBA00010199"/>
    </source>
</evidence>
<evidence type="ECO:0000256" key="6">
    <source>
        <dbReference type="ARBA" id="ARBA00022449"/>
    </source>
</evidence>
<keyword evidence="7" id="KW-1003">Cell membrane</keyword>
<protein>
    <recommendedName>
        <fullName evidence="4">Probable multidrug resistance protein NorM</fullName>
    </recommendedName>
    <alternativeName>
        <fullName evidence="12">Multidrug-efflux transporter</fullName>
    </alternativeName>
</protein>
<evidence type="ECO:0000256" key="7">
    <source>
        <dbReference type="ARBA" id="ARBA00022475"/>
    </source>
</evidence>
<keyword evidence="10" id="KW-0406">Ion transport</keyword>
<dbReference type="GO" id="GO:0005886">
    <property type="term" value="C:plasma membrane"/>
    <property type="evidence" value="ECO:0007669"/>
    <property type="project" value="UniProtKB-SubCell"/>
</dbReference>
<name>A0A1M6LKD1_MEGEL</name>
<evidence type="ECO:0000256" key="10">
    <source>
        <dbReference type="ARBA" id="ARBA00023065"/>
    </source>
</evidence>
<dbReference type="InterPro" id="IPR050222">
    <property type="entry name" value="MATE_MdtK"/>
</dbReference>
<comment type="function">
    <text evidence="1">Multidrug efflux pump.</text>
</comment>
<evidence type="ECO:0000256" key="4">
    <source>
        <dbReference type="ARBA" id="ARBA00020268"/>
    </source>
</evidence>
<dbReference type="PANTHER" id="PTHR43298:SF2">
    <property type="entry name" value="FMN_FAD EXPORTER YEEO-RELATED"/>
    <property type="match status" value="1"/>
</dbReference>
<dbReference type="GO" id="GO:0015297">
    <property type="term" value="F:antiporter activity"/>
    <property type="evidence" value="ECO:0007669"/>
    <property type="project" value="UniProtKB-KW"/>
</dbReference>
<evidence type="ECO:0000256" key="9">
    <source>
        <dbReference type="ARBA" id="ARBA00022989"/>
    </source>
</evidence>
<dbReference type="PIRSF" id="PIRSF006603">
    <property type="entry name" value="DinF"/>
    <property type="match status" value="1"/>
</dbReference>
<dbReference type="InterPro" id="IPR002528">
    <property type="entry name" value="MATE_fam"/>
</dbReference>
<evidence type="ECO:0000256" key="2">
    <source>
        <dbReference type="ARBA" id="ARBA00004651"/>
    </source>
</evidence>
<dbReference type="Pfam" id="PF01554">
    <property type="entry name" value="MatE"/>
    <property type="match status" value="2"/>
</dbReference>
<evidence type="ECO:0000256" key="5">
    <source>
        <dbReference type="ARBA" id="ARBA00022448"/>
    </source>
</evidence>
<dbReference type="AlphaFoldDB" id="A0A1M6LKD1"/>
<sequence length="450" mass="48564">MDESFMKERAILPLIVSMALPAVVSMIVNSLYNIVDSLFVAMISEQAMTAVSLVFPMQNFVNAVCIGFGVGLNAIISICLGAGQKGTADVAATHGVFLAVIHGLVMTAGCIWAVPAFLWAFTQDAGLIDLGLHYAVIVFAFSTILSVDLVYEKMFQAVGRMQVTMVGLSLGCLVNIIGDPILIFGLGPIPAMGIEGAAWATGLGQTVNLLFYAFICHWRPLRVEVRRCHLHWDIELDKRLYGIGIPAALNMGLSSVFLVALNHFLAPFSPTYIFILGVYYKLQTFLSMPTNGIIQGVRPLIGYNYGAGELGRVRSIYRTTLVLNGLIMMAGLIICLTIPDVLMGWFTSRQETIAAGASALSIIAWGSVPSALSITASGALEGLGKGNPSFAITLLRYVVISLPAAWLLCRVFGPDGVWHAFWIFECLAALAAWKIYDYYAPAVTTEKEST</sequence>
<keyword evidence="8" id="KW-0812">Transmembrane</keyword>
<evidence type="ECO:0000256" key="1">
    <source>
        <dbReference type="ARBA" id="ARBA00003408"/>
    </source>
</evidence>
<dbReference type="RefSeq" id="WP_072981135.1">
    <property type="nucleotide sequence ID" value="NZ_FRAK01000001.1"/>
</dbReference>
<dbReference type="PANTHER" id="PTHR43298">
    <property type="entry name" value="MULTIDRUG RESISTANCE PROTEIN NORM-RELATED"/>
    <property type="match status" value="1"/>
</dbReference>
<dbReference type="NCBIfam" id="TIGR00797">
    <property type="entry name" value="matE"/>
    <property type="match status" value="1"/>
</dbReference>
<dbReference type="EMBL" id="JABBJH010000001">
    <property type="protein sequence ID" value="NMK37848.1"/>
    <property type="molecule type" value="Genomic_DNA"/>
</dbReference>
<proteinExistence type="inferred from homology"/>
<dbReference type="GO" id="GO:0042910">
    <property type="term" value="F:xenobiotic transmembrane transporter activity"/>
    <property type="evidence" value="ECO:0007669"/>
    <property type="project" value="InterPro"/>
</dbReference>
<evidence type="ECO:0000256" key="11">
    <source>
        <dbReference type="ARBA" id="ARBA00023136"/>
    </source>
</evidence>
<comment type="similarity">
    <text evidence="3">Belongs to the multi antimicrobial extrusion (MATE) (TC 2.A.66.1) family.</text>
</comment>
<evidence type="ECO:0000313" key="14">
    <source>
        <dbReference type="Proteomes" id="UP000536773"/>
    </source>
</evidence>
<comment type="subcellular location">
    <subcellularLocation>
        <location evidence="2">Cell membrane</location>
        <topology evidence="2">Multi-pass membrane protein</topology>
    </subcellularLocation>
</comment>
<evidence type="ECO:0000313" key="13">
    <source>
        <dbReference type="EMBL" id="NMK37848.1"/>
    </source>
</evidence>
<gene>
    <name evidence="13" type="ORF">HG933_00240</name>
</gene>
<keyword evidence="9" id="KW-1133">Transmembrane helix</keyword>
<evidence type="ECO:0000256" key="8">
    <source>
        <dbReference type="ARBA" id="ARBA00022692"/>
    </source>
</evidence>